<reference evidence="2 3" key="7">
    <citation type="journal article" date="2000" name="Virology">
        <title>Characterization of a beta-1,3-glucanase encoded by chlorella virus PBCV-1.</title>
        <authorList>
            <person name="Sun L."/>
            <person name="Gurnon J.R."/>
            <person name="Adams B.J."/>
            <person name="Graves M.V."/>
            <person name="Van Etten J.L."/>
        </authorList>
    </citation>
    <scope>NUCLEOTIDE SEQUENCE [LARGE SCALE GENOMIC DNA]</scope>
</reference>
<organism evidence="2 3">
    <name type="scientific">Paramecium bursaria Chlorella virus 1</name>
    <name type="common">PBCV-1</name>
    <dbReference type="NCBI Taxonomy" id="10506"/>
    <lineage>
        <taxon>Viruses</taxon>
        <taxon>Varidnaviria</taxon>
        <taxon>Bamfordvirae</taxon>
        <taxon>Nucleocytoviricota</taxon>
        <taxon>Megaviricetes</taxon>
        <taxon>Algavirales</taxon>
        <taxon>Phycodnaviridae</taxon>
        <taxon>Chlorovirus</taxon>
        <taxon>Chlorovirus vanettense</taxon>
    </lineage>
</organism>
<reference evidence="2 3" key="1">
    <citation type="journal article" date="1995" name="Virology">
        <title>Analysis of 45 kb of DNA located at the left end of the chlorella virus PBCV-1 genome.</title>
        <authorList>
            <person name="Lu Z."/>
            <person name="Li Y."/>
            <person name="Zhang Y."/>
            <person name="Kutish G.F."/>
            <person name="Rock D.L."/>
            <person name="Van Etten J.L."/>
        </authorList>
    </citation>
    <scope>NUCLEOTIDE SEQUENCE [LARGE SCALE GENOMIC DNA]</scope>
</reference>
<keyword evidence="1" id="KW-0812">Transmembrane</keyword>
<reference evidence="2 3" key="6">
    <citation type="journal article" date="1999" name="Virology">
        <title>Chlorella virus PBCV-1 encodes a functional homospermidine synthase.</title>
        <authorList>
            <person name="Kaiser A."/>
            <person name="Vollmert M."/>
            <person name="Tholl D."/>
            <person name="Graves M.V."/>
            <person name="Gurnon J.R."/>
            <person name="Xing W."/>
            <person name="Lisec A.D."/>
            <person name="Nickerson K.W."/>
            <person name="Van Etten J.L."/>
        </authorList>
    </citation>
    <scope>NUCLEOTIDE SEQUENCE [LARGE SCALE GENOMIC DNA]</scope>
</reference>
<reference evidence="2 3" key="8">
    <citation type="journal article" date="2010" name="J. Virol.">
        <title>Microarray analysis of Paramecium bursaria chlorella virus 1 transcription.</title>
        <authorList>
            <person name="Yanai-Balser G.M."/>
            <person name="Duncan G.A."/>
            <person name="Eudy J.D."/>
            <person name="Wang D."/>
            <person name="Li X."/>
            <person name="Agarkova I.V."/>
            <person name="Dunigan D.D."/>
            <person name="Van Etten J.L."/>
        </authorList>
    </citation>
    <scope>NUCLEOTIDE SEQUENCE [LARGE SCALE GENOMIC DNA]</scope>
</reference>
<organismHost>
    <name type="scientific">Chlorella</name>
    <dbReference type="NCBI Taxonomy" id="3071"/>
</organismHost>
<evidence type="ECO:0000256" key="1">
    <source>
        <dbReference type="SAM" id="Phobius"/>
    </source>
</evidence>
<protein>
    <submittedName>
        <fullName evidence="2">Uncharacterized protein</fullName>
    </submittedName>
</protein>
<accession>F8TU28</accession>
<keyword evidence="1" id="KW-1133">Transmembrane helix</keyword>
<evidence type="ECO:0000313" key="2">
    <source>
        <dbReference type="EMBL" id="AEI70089.1"/>
    </source>
</evidence>
<gene>
    <name evidence="2" type="primary">A384bL</name>
</gene>
<dbReference type="Proteomes" id="UP000000862">
    <property type="component" value="Segment"/>
</dbReference>
<reference evidence="2 3" key="4">
    <citation type="journal article" date="1996" name="Virology">
        <title>Analysis of 76 kb of the chlorella virus PBCV-1 330-kb genome: map positions 182 to 258.</title>
        <authorList>
            <person name="Kutish G.F."/>
            <person name="Li Y."/>
            <person name="Lu Z."/>
            <person name="Furuta M."/>
            <person name="Rock D.L."/>
            <person name="Van Etten J.L."/>
        </authorList>
    </citation>
    <scope>NUCLEOTIDE SEQUENCE [LARGE SCALE GENOMIC DNA]</scope>
</reference>
<dbReference type="EMBL" id="JF411744">
    <property type="protein sequence ID" value="AEI70089.1"/>
    <property type="molecule type" value="Genomic_DNA"/>
</dbReference>
<dbReference type="KEGG" id="vg:10971108"/>
<dbReference type="RefSeq" id="YP_004678944.1">
    <property type="nucleotide sequence ID" value="NC_000852.5"/>
</dbReference>
<dbReference type="OrthoDB" id="40129at10239"/>
<reference evidence="2 3" key="5">
    <citation type="journal article" date="1997" name="Virology">
        <title>Analysis of 74 kb of DNA located at the right end of the 330-kb chlorella virus PBCV-1 genome.</title>
        <authorList>
            <person name="Li Y."/>
            <person name="Lu Z."/>
            <person name="Sun L."/>
            <person name="Ropp S."/>
            <person name="Kutish G.F."/>
            <person name="Rock D.L."/>
            <person name="Van Etten J.L."/>
        </authorList>
    </citation>
    <scope>NUCLEOTIDE SEQUENCE [LARGE SCALE GENOMIC DNA]</scope>
</reference>
<evidence type="ECO:0000313" key="3">
    <source>
        <dbReference type="Proteomes" id="UP000000862"/>
    </source>
</evidence>
<keyword evidence="3" id="KW-1185">Reference proteome</keyword>
<feature type="transmembrane region" description="Helical" evidence="1">
    <location>
        <begin position="6"/>
        <end position="22"/>
    </location>
</feature>
<sequence length="60" mass="6809">MIPKVYIFLAILAIAAIVFFWFQMKKGKKEKMSIEQVYHFDVVDRAMGGSGVLSDPIDQS</sequence>
<name>F8TU28_PBCV1</name>
<keyword evidence="1" id="KW-0472">Membrane</keyword>
<dbReference type="GeneID" id="10971108"/>
<reference evidence="2 3" key="3">
    <citation type="journal article" date="1996" name="Virology">
        <title>Analysis of 94 kb of the chlorella virus PBCV-1 330-kb genome: map positions 88 to 182.</title>
        <authorList>
            <person name="Lu Z."/>
            <person name="Li Y."/>
            <person name="Que Q."/>
            <person name="Kutish G.F."/>
            <person name="Rock D.L."/>
            <person name="Van Etten J.L."/>
        </authorList>
    </citation>
    <scope>NUCLEOTIDE SEQUENCE [LARGE SCALE GENOMIC DNA]</scope>
</reference>
<proteinExistence type="predicted"/>
<reference evidence="2 3" key="2">
    <citation type="journal article" date="1995" name="Virology">
        <title>Analysis of 43 kb of the Chlorella virus PBCV-1 330-kb genome: map positions 45 to 88.</title>
        <authorList>
            <person name="Li Y."/>
            <person name="Lu Z."/>
            <person name="Burbank D.E."/>
            <person name="Kutish G.F."/>
            <person name="Rock D.L."/>
            <person name="Van Etten J.L."/>
        </authorList>
    </citation>
    <scope>NUCLEOTIDE SEQUENCE [LARGE SCALE GENOMIC DNA]</scope>
</reference>